<name>A0A451GEZ1_9GAMM</name>
<evidence type="ECO:0000313" key="2">
    <source>
        <dbReference type="Proteomes" id="UP000288789"/>
    </source>
</evidence>
<gene>
    <name evidence="1" type="ORF">EGC76_05340</name>
</gene>
<accession>A0A451GEZ1</accession>
<dbReference type="EMBL" id="RSFE01000003">
    <property type="protein sequence ID" value="RWU11685.1"/>
    <property type="molecule type" value="Genomic_DNA"/>
</dbReference>
<dbReference type="OrthoDB" id="8439154at2"/>
<dbReference type="Proteomes" id="UP000288789">
    <property type="component" value="Unassembled WGS sequence"/>
</dbReference>
<sequence>MALLLPLFGSASERTGDHEITWAANISPPFHIVTGPFAQQGVCDAFVNALIDAMPESEHKIEYLPQMRIGMLWEQEKNLCYPCMIHRQEEQSLIEYSDPTYAYPSHGIITRPELVGELTSKYGNPVDLKAMLSDQSYRFGQPVGRLYGKLQPILDEHLIGTSKHTDLSGETANTSMMSMILGSRLDFTIDYPMLKRFYEETEGRALAFIPIAQLAGEEIIGAVACTRNSWGADTIERINQIIPAVQNNPKFQQAQQTWLQPE</sequence>
<reference evidence="1 2" key="1">
    <citation type="submission" date="2018-12" db="EMBL/GenBank/DDBJ databases">
        <authorList>
            <person name="Li A."/>
            <person name="Zhang M."/>
            <person name="Zhu H."/>
        </authorList>
    </citation>
    <scope>NUCLEOTIDE SEQUENCE [LARGE SCALE GENOMIC DNA]</scope>
    <source>
        <strain evidence="1 2">R04H25</strain>
    </source>
</reference>
<organism evidence="1 2">
    <name type="scientific">Pseudidiomarina gelatinasegens</name>
    <dbReference type="NCBI Taxonomy" id="2487740"/>
    <lineage>
        <taxon>Bacteria</taxon>
        <taxon>Pseudomonadati</taxon>
        <taxon>Pseudomonadota</taxon>
        <taxon>Gammaproteobacteria</taxon>
        <taxon>Alteromonadales</taxon>
        <taxon>Idiomarinaceae</taxon>
        <taxon>Pseudidiomarina</taxon>
    </lineage>
</organism>
<dbReference type="SUPFAM" id="SSF53850">
    <property type="entry name" value="Periplasmic binding protein-like II"/>
    <property type="match status" value="1"/>
</dbReference>
<comment type="caution">
    <text evidence="1">The sequence shown here is derived from an EMBL/GenBank/DDBJ whole genome shotgun (WGS) entry which is preliminary data.</text>
</comment>
<protein>
    <recommendedName>
        <fullName evidence="3">ABC transporter substrate-binding protein</fullName>
    </recommendedName>
</protein>
<dbReference type="RefSeq" id="WP_128351974.1">
    <property type="nucleotide sequence ID" value="NZ_CAXBCQ010000003.1"/>
</dbReference>
<keyword evidence="2" id="KW-1185">Reference proteome</keyword>
<dbReference type="AlphaFoldDB" id="A0A451GEZ1"/>
<evidence type="ECO:0008006" key="3">
    <source>
        <dbReference type="Google" id="ProtNLM"/>
    </source>
</evidence>
<evidence type="ECO:0000313" key="1">
    <source>
        <dbReference type="EMBL" id="RWU11685.1"/>
    </source>
</evidence>
<proteinExistence type="predicted"/>